<dbReference type="AlphaFoldDB" id="A0AAN8WWZ8"/>
<dbReference type="Proteomes" id="UP001381693">
    <property type="component" value="Unassembled WGS sequence"/>
</dbReference>
<proteinExistence type="predicted"/>
<dbReference type="EMBL" id="JAXCGZ010011937">
    <property type="protein sequence ID" value="KAK7073921.1"/>
    <property type="molecule type" value="Genomic_DNA"/>
</dbReference>
<name>A0AAN8WWZ8_HALRR</name>
<protein>
    <submittedName>
        <fullName evidence="1">Uncharacterized protein</fullName>
    </submittedName>
</protein>
<evidence type="ECO:0000313" key="1">
    <source>
        <dbReference type="EMBL" id="KAK7073921.1"/>
    </source>
</evidence>
<reference evidence="1 2" key="1">
    <citation type="submission" date="2023-11" db="EMBL/GenBank/DDBJ databases">
        <title>Halocaridina rubra genome assembly.</title>
        <authorList>
            <person name="Smith C."/>
        </authorList>
    </citation>
    <scope>NUCLEOTIDE SEQUENCE [LARGE SCALE GENOMIC DNA]</scope>
    <source>
        <strain evidence="1">EP-1</strain>
        <tissue evidence="1">Whole</tissue>
    </source>
</reference>
<feature type="non-terminal residue" evidence="1">
    <location>
        <position position="120"/>
    </location>
</feature>
<organism evidence="1 2">
    <name type="scientific">Halocaridina rubra</name>
    <name type="common">Hawaiian red shrimp</name>
    <dbReference type="NCBI Taxonomy" id="373956"/>
    <lineage>
        <taxon>Eukaryota</taxon>
        <taxon>Metazoa</taxon>
        <taxon>Ecdysozoa</taxon>
        <taxon>Arthropoda</taxon>
        <taxon>Crustacea</taxon>
        <taxon>Multicrustacea</taxon>
        <taxon>Malacostraca</taxon>
        <taxon>Eumalacostraca</taxon>
        <taxon>Eucarida</taxon>
        <taxon>Decapoda</taxon>
        <taxon>Pleocyemata</taxon>
        <taxon>Caridea</taxon>
        <taxon>Atyoidea</taxon>
        <taxon>Atyidae</taxon>
        <taxon>Halocaridina</taxon>
    </lineage>
</organism>
<comment type="caution">
    <text evidence="1">The sequence shown here is derived from an EMBL/GenBank/DDBJ whole genome shotgun (WGS) entry which is preliminary data.</text>
</comment>
<accession>A0AAN8WWZ8</accession>
<keyword evidence="2" id="KW-1185">Reference proteome</keyword>
<gene>
    <name evidence="1" type="ORF">SK128_027910</name>
</gene>
<evidence type="ECO:0000313" key="2">
    <source>
        <dbReference type="Proteomes" id="UP001381693"/>
    </source>
</evidence>
<sequence>MITNGIDQVKESTKTHLCRKLESEFRDPLHFFTVNRRAYVRPDNLSVEAIATENIHLINKLSSSEDLQAMNSKVKEVAMYLHKHIRCTNHEQSWSPQPQDMNSEYITIPEPISIFDSPTG</sequence>